<sequence length="55" mass="6075">MSPLETVVPVESAEWAEALSEGADTVLMYGSDLRRLLDIPADVAADKLTDWLRTR</sequence>
<reference evidence="2" key="1">
    <citation type="journal article" date="2019" name="Int. J. Syst. Evol. Microbiol.">
        <title>The Global Catalogue of Microorganisms (GCM) 10K type strain sequencing project: providing services to taxonomists for standard genome sequencing and annotation.</title>
        <authorList>
            <consortium name="The Broad Institute Genomics Platform"/>
            <consortium name="The Broad Institute Genome Sequencing Center for Infectious Disease"/>
            <person name="Wu L."/>
            <person name="Ma J."/>
        </authorList>
    </citation>
    <scope>NUCLEOTIDE SEQUENCE [LARGE SCALE GENOMIC DNA]</scope>
    <source>
        <strain evidence="2">CGMCC 4.7275</strain>
    </source>
</reference>
<evidence type="ECO:0000313" key="1">
    <source>
        <dbReference type="EMBL" id="GGK21576.1"/>
    </source>
</evidence>
<accession>A0ABQ2ETN3</accession>
<name>A0ABQ2ETN3_9ACTN</name>
<comment type="caution">
    <text evidence="1">The sequence shown here is derived from an EMBL/GenBank/DDBJ whole genome shotgun (WGS) entry which is preliminary data.</text>
</comment>
<keyword evidence="2" id="KW-1185">Reference proteome</keyword>
<dbReference type="EMBL" id="BMMV01000026">
    <property type="protein sequence ID" value="GGK21576.1"/>
    <property type="molecule type" value="Genomic_DNA"/>
</dbReference>
<gene>
    <name evidence="1" type="ORF">GCM10011583_61990</name>
</gene>
<organism evidence="1 2">
    <name type="scientific">Streptomyces camponoticapitis</name>
    <dbReference type="NCBI Taxonomy" id="1616125"/>
    <lineage>
        <taxon>Bacteria</taxon>
        <taxon>Bacillati</taxon>
        <taxon>Actinomycetota</taxon>
        <taxon>Actinomycetes</taxon>
        <taxon>Kitasatosporales</taxon>
        <taxon>Streptomycetaceae</taxon>
        <taxon>Streptomyces</taxon>
    </lineage>
</organism>
<evidence type="ECO:0000313" key="2">
    <source>
        <dbReference type="Proteomes" id="UP000660265"/>
    </source>
</evidence>
<proteinExistence type="predicted"/>
<dbReference type="Proteomes" id="UP000660265">
    <property type="component" value="Unassembled WGS sequence"/>
</dbReference>
<protein>
    <submittedName>
        <fullName evidence="1">Uncharacterized protein</fullName>
    </submittedName>
</protein>